<evidence type="ECO:0000313" key="4">
    <source>
        <dbReference type="Proteomes" id="UP000428260"/>
    </source>
</evidence>
<keyword evidence="1" id="KW-0812">Transmembrane</keyword>
<name>A0A6I6K164_9BACT</name>
<dbReference type="InterPro" id="IPR015943">
    <property type="entry name" value="WD40/YVTN_repeat-like_dom_sf"/>
</dbReference>
<dbReference type="Proteomes" id="UP000428260">
    <property type="component" value="Chromosome"/>
</dbReference>
<dbReference type="InterPro" id="IPR010559">
    <property type="entry name" value="Sig_transdc_His_kin_internal"/>
</dbReference>
<sequence>MKNQIISVTDRVLLIIIPFLFLFNVEQVSAFDIKIEHTYKHYTIHEGLLQMQVMDIFQDSKGYLWCSTKAGLSRFDGKSFKNFSNTEVDVNSFDYVTLGGNSRGDFFQFSEHQMIQVDEDSLKAYPYPKGCVVYSNYKRSDVVGLREAACFDSIRGVVSLILNYENPDSLFLIQFDNGLGKIIGFDKNSENLIWQTDGDSIYVSDIDETNVVVSYKNPGMISEIIQNKEYTYGINSEGAIYKLTGGKFELLVKIQFSDRYFKAVPVPENNALIIKTSENLYYYKDKIIPIKQNFTSIRDLLIDNESNIWVATEEGLYNFFDLNFVNYSFGMGNKDWVWSVIEGNGNNMWFASYQNGIWKWDGETVTDYTKRLNKQIADFVKQDPAPNYYRYYMGASKFDSAVYFPTECNVLKYRNGRFSPVKGLADLPFQMTKPLTDSTFACMGYPGLYILKDGNILKYLHRDSIGVSSVLNAETDKNSHILAVGRAGVALIKEDTIVNYNQKSCLKSYSTAKDHKNNIWIGGIENINMFNGDSLLHVALKNEEAFYSILFVEPHYLLFGGLKGIYVVNLDDYYKNNTFEMLLFDQKSGFTGIECGQNGFFTDSKGMAWIPTSDYVTSFNPENLINKNILPPRIYLKTEISTDNIAWKKVNRVKDIMLKFNENNLRFRVDAVSFANVGNIRYYYQLTGLQDNWTEASEINEITFYQLKPGKYTFQAKADPGVSKVTSEIVSIHFEIEKPYWAKVWFIGLLLFVSMLIIAFVILLIRKAGMKKAMIQQRIIQLRSEALAAQLDPHFVMNCLNNISGLVNSGYKKQATDYIVKFSKLLRVILQSIKKEVISLSDELEIVENYIHLELLRCDGCFTYQIKVPGNYASQSIMVPPMILQPLVENSIKHGFENGKRKNSKIEIRIEVRDRFLVISIEDNGRGINKEKISLGTGLGTKITRERIDLLHKKANINFEVKNRECGVEVSFLIPLVVQ</sequence>
<keyword evidence="4" id="KW-1185">Reference proteome</keyword>
<protein>
    <recommendedName>
        <fullName evidence="2">Histidine kinase domain-containing protein</fullName>
    </recommendedName>
</protein>
<dbReference type="InterPro" id="IPR011123">
    <property type="entry name" value="Y_Y_Y"/>
</dbReference>
<dbReference type="Pfam" id="PF02518">
    <property type="entry name" value="HATPase_c"/>
    <property type="match status" value="1"/>
</dbReference>
<dbReference type="KEGG" id="mcos:GM418_27830"/>
<dbReference type="Gene3D" id="2.60.40.10">
    <property type="entry name" value="Immunoglobulins"/>
    <property type="match status" value="1"/>
</dbReference>
<dbReference type="InterPro" id="IPR050640">
    <property type="entry name" value="Bact_2-comp_sensor_kinase"/>
</dbReference>
<dbReference type="InterPro" id="IPR005467">
    <property type="entry name" value="His_kinase_dom"/>
</dbReference>
<feature type="domain" description="Histidine kinase" evidence="2">
    <location>
        <begin position="883"/>
        <end position="978"/>
    </location>
</feature>
<dbReference type="Gene3D" id="2.130.10.10">
    <property type="entry name" value="YVTN repeat-like/Quinoprotein amine dehydrogenase"/>
    <property type="match status" value="3"/>
</dbReference>
<accession>A0A6I6K164</accession>
<dbReference type="Gene3D" id="3.30.565.10">
    <property type="entry name" value="Histidine kinase-like ATPase, C-terminal domain"/>
    <property type="match status" value="1"/>
</dbReference>
<reference evidence="3 4" key="1">
    <citation type="submission" date="2019-11" db="EMBL/GenBank/DDBJ databases">
        <authorList>
            <person name="Zheng R.K."/>
            <person name="Sun C.M."/>
        </authorList>
    </citation>
    <scope>NUCLEOTIDE SEQUENCE [LARGE SCALE GENOMIC DNA]</scope>
    <source>
        <strain evidence="3 4">WC007</strain>
    </source>
</reference>
<dbReference type="PANTHER" id="PTHR34220:SF7">
    <property type="entry name" value="SENSOR HISTIDINE KINASE YPDA"/>
    <property type="match status" value="1"/>
</dbReference>
<proteinExistence type="predicted"/>
<dbReference type="PANTHER" id="PTHR34220">
    <property type="entry name" value="SENSOR HISTIDINE KINASE YPDA"/>
    <property type="match status" value="1"/>
</dbReference>
<dbReference type="SUPFAM" id="SSF55874">
    <property type="entry name" value="ATPase domain of HSP90 chaperone/DNA topoisomerase II/histidine kinase"/>
    <property type="match status" value="1"/>
</dbReference>
<dbReference type="SMART" id="SM00387">
    <property type="entry name" value="HATPase_c"/>
    <property type="match status" value="1"/>
</dbReference>
<keyword evidence="1" id="KW-0472">Membrane</keyword>
<dbReference type="InterPro" id="IPR013783">
    <property type="entry name" value="Ig-like_fold"/>
</dbReference>
<organism evidence="3 4">
    <name type="scientific">Maribellus comscasis</name>
    <dbReference type="NCBI Taxonomy" id="2681766"/>
    <lineage>
        <taxon>Bacteria</taxon>
        <taxon>Pseudomonadati</taxon>
        <taxon>Bacteroidota</taxon>
        <taxon>Bacteroidia</taxon>
        <taxon>Marinilabiliales</taxon>
        <taxon>Prolixibacteraceae</taxon>
        <taxon>Maribellus</taxon>
    </lineage>
</organism>
<feature type="transmembrane region" description="Helical" evidence="1">
    <location>
        <begin position="744"/>
        <end position="765"/>
    </location>
</feature>
<dbReference type="PROSITE" id="PS50109">
    <property type="entry name" value="HIS_KIN"/>
    <property type="match status" value="1"/>
</dbReference>
<dbReference type="Pfam" id="PF06580">
    <property type="entry name" value="His_kinase"/>
    <property type="match status" value="1"/>
</dbReference>
<dbReference type="SUPFAM" id="SSF63829">
    <property type="entry name" value="Calcium-dependent phosphotriesterase"/>
    <property type="match status" value="1"/>
</dbReference>
<dbReference type="RefSeq" id="WP_158871113.1">
    <property type="nucleotide sequence ID" value="NZ_CP046401.1"/>
</dbReference>
<dbReference type="GO" id="GO:0000155">
    <property type="term" value="F:phosphorelay sensor kinase activity"/>
    <property type="evidence" value="ECO:0007669"/>
    <property type="project" value="InterPro"/>
</dbReference>
<dbReference type="InterPro" id="IPR036890">
    <property type="entry name" value="HATPase_C_sf"/>
</dbReference>
<dbReference type="EMBL" id="CP046401">
    <property type="protein sequence ID" value="QGY47339.1"/>
    <property type="molecule type" value="Genomic_DNA"/>
</dbReference>
<dbReference type="AlphaFoldDB" id="A0A6I6K164"/>
<evidence type="ECO:0000313" key="3">
    <source>
        <dbReference type="EMBL" id="QGY47339.1"/>
    </source>
</evidence>
<dbReference type="GO" id="GO:0016020">
    <property type="term" value="C:membrane"/>
    <property type="evidence" value="ECO:0007669"/>
    <property type="project" value="InterPro"/>
</dbReference>
<keyword evidence="1" id="KW-1133">Transmembrane helix</keyword>
<dbReference type="Pfam" id="PF07495">
    <property type="entry name" value="Y_Y_Y"/>
    <property type="match status" value="1"/>
</dbReference>
<gene>
    <name evidence="3" type="ORF">GM418_27830</name>
</gene>
<evidence type="ECO:0000259" key="2">
    <source>
        <dbReference type="PROSITE" id="PS50109"/>
    </source>
</evidence>
<dbReference type="InterPro" id="IPR003594">
    <property type="entry name" value="HATPase_dom"/>
</dbReference>
<evidence type="ECO:0000256" key="1">
    <source>
        <dbReference type="SAM" id="Phobius"/>
    </source>
</evidence>